<dbReference type="STRING" id="309798.COPRO5265_0850"/>
<dbReference type="EC" id="2.3.1.61" evidence="4"/>
<protein>
    <submittedName>
        <fullName evidence="4">Dihydrolipoyllysine-residue succinyltransferase component of 2-oxoglutarate dehydrogenase complex (E2)(Dihydrolipoamide succinyltransferase component of 2-oxoglutaratedehydrogenase complex)</fullName>
        <ecNumber evidence="4">2.3.1.61</ecNumber>
    </submittedName>
</protein>
<dbReference type="CDD" id="cd06849">
    <property type="entry name" value="lipoyl_domain"/>
    <property type="match status" value="1"/>
</dbReference>
<dbReference type="InterPro" id="IPR000089">
    <property type="entry name" value="Biotin_lipoyl"/>
</dbReference>
<organism evidence="4 5">
    <name type="scientific">Coprothermobacter proteolyticus (strain ATCC 35245 / DSM 5265 / OCM 4 / BT)</name>
    <dbReference type="NCBI Taxonomy" id="309798"/>
    <lineage>
        <taxon>Bacteria</taxon>
        <taxon>Pseudomonadati</taxon>
        <taxon>Coprothermobacterota</taxon>
        <taxon>Coprothermobacteria</taxon>
        <taxon>Coprothermobacterales</taxon>
        <taxon>Coprothermobacteraceae</taxon>
        <taxon>Coprothermobacter</taxon>
    </lineage>
</organism>
<keyword evidence="4" id="KW-0012">Acyltransferase</keyword>
<dbReference type="InterPro" id="IPR011053">
    <property type="entry name" value="Single_hybrid_motif"/>
</dbReference>
<dbReference type="OrthoDB" id="9805770at2"/>
<dbReference type="SUPFAM" id="SSF51230">
    <property type="entry name" value="Single hybrid motif"/>
    <property type="match status" value="1"/>
</dbReference>
<gene>
    <name evidence="4" type="ordered locus">COPRO5265_0850</name>
</gene>
<keyword evidence="5" id="KW-1185">Reference proteome</keyword>
<dbReference type="InterPro" id="IPR003016">
    <property type="entry name" value="2-oxoA_DH_lipoyl-BS"/>
</dbReference>
<evidence type="ECO:0000313" key="5">
    <source>
        <dbReference type="Proteomes" id="UP000001732"/>
    </source>
</evidence>
<dbReference type="GO" id="GO:0004149">
    <property type="term" value="F:dihydrolipoyllysine-residue succinyltransferase activity"/>
    <property type="evidence" value="ECO:0007669"/>
    <property type="project" value="UniProtKB-EC"/>
</dbReference>
<dbReference type="RefSeq" id="WP_012543475.1">
    <property type="nucleotide sequence ID" value="NC_011295.1"/>
</dbReference>
<evidence type="ECO:0000259" key="3">
    <source>
        <dbReference type="PROSITE" id="PS50968"/>
    </source>
</evidence>
<name>B5Y8U1_COPPD</name>
<accession>B5Y8U1</accession>
<feature type="domain" description="Lipoyl-binding" evidence="3">
    <location>
        <begin position="1"/>
        <end position="75"/>
    </location>
</feature>
<dbReference type="Gene3D" id="2.40.50.100">
    <property type="match status" value="1"/>
</dbReference>
<dbReference type="Pfam" id="PF00364">
    <property type="entry name" value="Biotin_lipoyl"/>
    <property type="match status" value="1"/>
</dbReference>
<sequence>MVEIKVPVISTEGKVGYVVRWYKNDGDEVKEGEEIAEVMIEKTTLHIQAPLSGKLKIVKNPNEEVREGEIIGYIE</sequence>
<reference evidence="4 5" key="2">
    <citation type="journal article" date="2014" name="Genome Announc.">
        <title>Complete Genome Sequence of Coprothermobacter proteolyticus DSM 5265.</title>
        <authorList>
            <person name="Alexiev A."/>
            <person name="Coil D.A."/>
            <person name="Badger J.H."/>
            <person name="Enticknap J."/>
            <person name="Ward N."/>
            <person name="Robb F.T."/>
            <person name="Eisen J.A."/>
        </authorList>
    </citation>
    <scope>NUCLEOTIDE SEQUENCE [LARGE SCALE GENOMIC DNA]</scope>
    <source>
        <strain evidence="5">ATCC 35245 / DSM 5265 / OCM 4 / BT</strain>
    </source>
</reference>
<evidence type="ECO:0000313" key="4">
    <source>
        <dbReference type="EMBL" id="ACI16823.1"/>
    </source>
</evidence>
<reference evidence="5" key="1">
    <citation type="submission" date="2008-08" db="EMBL/GenBank/DDBJ databases">
        <title>The complete genome sequence of Coprothermobacter proteolyticus strain ATCC 5245 / DSM 5265 / BT.</title>
        <authorList>
            <person name="Dodson R.J."/>
            <person name="Durkin A.S."/>
            <person name="Wu M."/>
            <person name="Eisen J."/>
            <person name="Sutton G."/>
        </authorList>
    </citation>
    <scope>NUCLEOTIDE SEQUENCE [LARGE SCALE GENOMIC DNA]</scope>
    <source>
        <strain evidence="5">ATCC 35245 / DSM 5265 / OCM 4 / BT</strain>
    </source>
</reference>
<dbReference type="eggNOG" id="COG0508">
    <property type="taxonomic scope" value="Bacteria"/>
</dbReference>
<keyword evidence="4" id="KW-0808">Transferase</keyword>
<dbReference type="EMBL" id="CP001145">
    <property type="protein sequence ID" value="ACI16823.1"/>
    <property type="molecule type" value="Genomic_DNA"/>
</dbReference>
<comment type="cofactor">
    <cofactor evidence="1">
        <name>(R)-lipoate</name>
        <dbReference type="ChEBI" id="CHEBI:83088"/>
    </cofactor>
</comment>
<dbReference type="PROSITE" id="PS50968">
    <property type="entry name" value="BIOTINYL_LIPOYL"/>
    <property type="match status" value="1"/>
</dbReference>
<evidence type="ECO:0000256" key="2">
    <source>
        <dbReference type="ARBA" id="ARBA00022823"/>
    </source>
</evidence>
<dbReference type="Proteomes" id="UP000001732">
    <property type="component" value="Chromosome"/>
</dbReference>
<keyword evidence="2" id="KW-0450">Lipoyl</keyword>
<dbReference type="HOGENOM" id="CLU_016733_7_7_9"/>
<dbReference type="KEGG" id="cpo:COPRO5265_0850"/>
<evidence type="ECO:0000256" key="1">
    <source>
        <dbReference type="ARBA" id="ARBA00001938"/>
    </source>
</evidence>
<proteinExistence type="predicted"/>
<dbReference type="AlphaFoldDB" id="B5Y8U1"/>
<dbReference type="PROSITE" id="PS00189">
    <property type="entry name" value="LIPOYL"/>
    <property type="match status" value="1"/>
</dbReference>